<sequence>MDAHRNGCIENPVRGKPLADGDSKMRATQAPIYAQRKGCAAEAWVNVSRLQMQRMI</sequence>
<dbReference type="Proteomes" id="UP000662747">
    <property type="component" value="Chromosome"/>
</dbReference>
<dbReference type="RefSeq" id="WP_206730134.1">
    <property type="nucleotide sequence ID" value="NZ_CP071090.1"/>
</dbReference>
<evidence type="ECO:0000313" key="2">
    <source>
        <dbReference type="EMBL" id="QSQ28624.1"/>
    </source>
</evidence>
<gene>
    <name evidence="2" type="ORF">JY651_33675</name>
</gene>
<feature type="region of interest" description="Disordered" evidence="1">
    <location>
        <begin position="1"/>
        <end position="23"/>
    </location>
</feature>
<evidence type="ECO:0000313" key="3">
    <source>
        <dbReference type="Proteomes" id="UP000662747"/>
    </source>
</evidence>
<evidence type="ECO:0008006" key="4">
    <source>
        <dbReference type="Google" id="ProtNLM"/>
    </source>
</evidence>
<evidence type="ECO:0000256" key="1">
    <source>
        <dbReference type="SAM" id="MobiDB-lite"/>
    </source>
</evidence>
<keyword evidence="3" id="KW-1185">Reference proteome</keyword>
<name>A0ABX7PDP2_9BACT</name>
<dbReference type="EMBL" id="CP071090">
    <property type="protein sequence ID" value="QSQ28624.1"/>
    <property type="molecule type" value="Genomic_DNA"/>
</dbReference>
<accession>A0ABX7PDP2</accession>
<reference evidence="2 3" key="1">
    <citation type="submission" date="2021-02" db="EMBL/GenBank/DDBJ databases">
        <title>De Novo genome assembly of isolated myxobacteria.</title>
        <authorList>
            <person name="Stevens D.C."/>
        </authorList>
    </citation>
    <scope>NUCLEOTIDE SEQUENCE [LARGE SCALE GENOMIC DNA]</scope>
    <source>
        <strain evidence="3">SCPEA02</strain>
    </source>
</reference>
<protein>
    <recommendedName>
        <fullName evidence="4">Transposase</fullName>
    </recommendedName>
</protein>
<organism evidence="2 3">
    <name type="scientific">Pyxidicoccus parkwayensis</name>
    <dbReference type="NCBI Taxonomy" id="2813578"/>
    <lineage>
        <taxon>Bacteria</taxon>
        <taxon>Pseudomonadati</taxon>
        <taxon>Myxococcota</taxon>
        <taxon>Myxococcia</taxon>
        <taxon>Myxococcales</taxon>
        <taxon>Cystobacterineae</taxon>
        <taxon>Myxococcaceae</taxon>
        <taxon>Pyxidicoccus</taxon>
    </lineage>
</organism>
<proteinExistence type="predicted"/>